<dbReference type="OrthoDB" id="4161428at2759"/>
<feature type="compositionally biased region" description="Basic and acidic residues" evidence="1">
    <location>
        <begin position="127"/>
        <end position="137"/>
    </location>
</feature>
<dbReference type="EMBL" id="JABBWM010000028">
    <property type="protein sequence ID" value="KAG2108239.1"/>
    <property type="molecule type" value="Genomic_DNA"/>
</dbReference>
<evidence type="ECO:0000313" key="2">
    <source>
        <dbReference type="EMBL" id="KAG2108239.1"/>
    </source>
</evidence>
<accession>A0A9P7F7C6</accession>
<gene>
    <name evidence="2" type="ORF">F5147DRAFT_652959</name>
</gene>
<organism evidence="2 3">
    <name type="scientific">Suillus discolor</name>
    <dbReference type="NCBI Taxonomy" id="1912936"/>
    <lineage>
        <taxon>Eukaryota</taxon>
        <taxon>Fungi</taxon>
        <taxon>Dikarya</taxon>
        <taxon>Basidiomycota</taxon>
        <taxon>Agaricomycotina</taxon>
        <taxon>Agaricomycetes</taxon>
        <taxon>Agaricomycetidae</taxon>
        <taxon>Boletales</taxon>
        <taxon>Suillineae</taxon>
        <taxon>Suillaceae</taxon>
        <taxon>Suillus</taxon>
    </lineage>
</organism>
<dbReference type="Proteomes" id="UP000823399">
    <property type="component" value="Unassembled WGS sequence"/>
</dbReference>
<comment type="caution">
    <text evidence="2">The sequence shown here is derived from an EMBL/GenBank/DDBJ whole genome shotgun (WGS) entry which is preliminary data.</text>
</comment>
<dbReference type="GeneID" id="64695984"/>
<feature type="region of interest" description="Disordered" evidence="1">
    <location>
        <begin position="115"/>
        <end position="137"/>
    </location>
</feature>
<evidence type="ECO:0000313" key="3">
    <source>
        <dbReference type="Proteomes" id="UP000823399"/>
    </source>
</evidence>
<dbReference type="RefSeq" id="XP_041292758.1">
    <property type="nucleotide sequence ID" value="XM_041433725.1"/>
</dbReference>
<protein>
    <submittedName>
        <fullName evidence="2">Uncharacterized protein</fullName>
    </submittedName>
</protein>
<evidence type="ECO:0000256" key="1">
    <source>
        <dbReference type="SAM" id="MobiDB-lite"/>
    </source>
</evidence>
<reference evidence="2" key="1">
    <citation type="journal article" date="2020" name="New Phytol.">
        <title>Comparative genomics reveals dynamic genome evolution in host specialist ectomycorrhizal fungi.</title>
        <authorList>
            <person name="Lofgren L.A."/>
            <person name="Nguyen N.H."/>
            <person name="Vilgalys R."/>
            <person name="Ruytinx J."/>
            <person name="Liao H.L."/>
            <person name="Branco S."/>
            <person name="Kuo A."/>
            <person name="LaButti K."/>
            <person name="Lipzen A."/>
            <person name="Andreopoulos W."/>
            <person name="Pangilinan J."/>
            <person name="Riley R."/>
            <person name="Hundley H."/>
            <person name="Na H."/>
            <person name="Barry K."/>
            <person name="Grigoriev I.V."/>
            <person name="Stajich J.E."/>
            <person name="Kennedy P.G."/>
        </authorList>
    </citation>
    <scope>NUCLEOTIDE SEQUENCE</scope>
    <source>
        <strain evidence="2">FC423</strain>
    </source>
</reference>
<sequence length="137" mass="15027">MSLDLTIGLLGKQVPVASPKLRWKDGHTTILPMVHGEGNINVCKAVDIPIIRFMADFPTSTSSSKNVLHLKQDALGRKDILAVVGNALSTHLPVVIRGVSHERLHGSLSEDYLDERSNDSVNQSCPSHKDWDNQIVL</sequence>
<dbReference type="AlphaFoldDB" id="A0A9P7F7C6"/>
<proteinExistence type="predicted"/>
<keyword evidence="3" id="KW-1185">Reference proteome</keyword>
<name>A0A9P7F7C6_9AGAM</name>